<dbReference type="EMBL" id="JACCFK010000001">
    <property type="protein sequence ID" value="NYI91642.1"/>
    <property type="molecule type" value="Genomic_DNA"/>
</dbReference>
<gene>
    <name evidence="2" type="ORF">HNR02_004965</name>
</gene>
<dbReference type="Proteomes" id="UP000549616">
    <property type="component" value="Unassembled WGS sequence"/>
</dbReference>
<keyword evidence="3" id="KW-1185">Reference proteome</keyword>
<proteinExistence type="predicted"/>
<protein>
    <submittedName>
        <fullName evidence="2">Uncharacterized protein</fullName>
    </submittedName>
</protein>
<organism evidence="2 3">
    <name type="scientific">Amycolatopsis endophytica</name>
    <dbReference type="NCBI Taxonomy" id="860233"/>
    <lineage>
        <taxon>Bacteria</taxon>
        <taxon>Bacillati</taxon>
        <taxon>Actinomycetota</taxon>
        <taxon>Actinomycetes</taxon>
        <taxon>Pseudonocardiales</taxon>
        <taxon>Pseudonocardiaceae</taxon>
        <taxon>Amycolatopsis</taxon>
    </lineage>
</organism>
<sequence>MDSQRRPVSPPPWIITIGQAARDGSAEQHQLRERDRLPANVAKQAAGS</sequence>
<comment type="caution">
    <text evidence="2">The sequence shown here is derived from an EMBL/GenBank/DDBJ whole genome shotgun (WGS) entry which is preliminary data.</text>
</comment>
<feature type="region of interest" description="Disordered" evidence="1">
    <location>
        <begin position="1"/>
        <end position="48"/>
    </location>
</feature>
<name>A0A853BA65_9PSEU</name>
<dbReference type="RefSeq" id="WP_179775508.1">
    <property type="nucleotide sequence ID" value="NZ_JACCFK010000001.1"/>
</dbReference>
<evidence type="ECO:0000313" key="3">
    <source>
        <dbReference type="Proteomes" id="UP000549616"/>
    </source>
</evidence>
<dbReference type="AlphaFoldDB" id="A0A853BA65"/>
<evidence type="ECO:0000313" key="2">
    <source>
        <dbReference type="EMBL" id="NYI91642.1"/>
    </source>
</evidence>
<evidence type="ECO:0000256" key="1">
    <source>
        <dbReference type="SAM" id="MobiDB-lite"/>
    </source>
</evidence>
<accession>A0A853BA65</accession>
<feature type="compositionally biased region" description="Basic and acidic residues" evidence="1">
    <location>
        <begin position="24"/>
        <end position="37"/>
    </location>
</feature>
<reference evidence="2 3" key="1">
    <citation type="submission" date="2020-07" db="EMBL/GenBank/DDBJ databases">
        <title>Sequencing the genomes of 1000 actinobacteria strains.</title>
        <authorList>
            <person name="Klenk H.-P."/>
        </authorList>
    </citation>
    <scope>NUCLEOTIDE SEQUENCE [LARGE SCALE GENOMIC DNA]</scope>
    <source>
        <strain evidence="2 3">DSM 104006</strain>
    </source>
</reference>